<name>A0A154QIJ9_9GAMM</name>
<dbReference type="Proteomes" id="UP000076131">
    <property type="component" value="Unassembled WGS sequence"/>
</dbReference>
<proteinExistence type="predicted"/>
<accession>A0A154QIJ9</accession>
<gene>
    <name evidence="1" type="ORF">RHOFW104T7_10820</name>
</gene>
<sequence length="59" mass="6771">MRLYTRLYAAFFGLVSQPQPRGALKPSEFFTIRLTDVRAARDFFNDGLRIPNFIVASFA</sequence>
<dbReference type="EMBL" id="LVJS01000036">
    <property type="protein sequence ID" value="KZC23999.1"/>
    <property type="molecule type" value="Genomic_DNA"/>
</dbReference>
<organism evidence="1 2">
    <name type="scientific">Rhodanobacter thiooxydans</name>
    <dbReference type="NCBI Taxonomy" id="416169"/>
    <lineage>
        <taxon>Bacteria</taxon>
        <taxon>Pseudomonadati</taxon>
        <taxon>Pseudomonadota</taxon>
        <taxon>Gammaproteobacteria</taxon>
        <taxon>Lysobacterales</taxon>
        <taxon>Rhodanobacteraceae</taxon>
        <taxon>Rhodanobacter</taxon>
    </lineage>
</organism>
<comment type="caution">
    <text evidence="1">The sequence shown here is derived from an EMBL/GenBank/DDBJ whole genome shotgun (WGS) entry which is preliminary data.</text>
</comment>
<protein>
    <submittedName>
        <fullName evidence="1">Uncharacterized protein</fullName>
    </submittedName>
</protein>
<evidence type="ECO:0000313" key="1">
    <source>
        <dbReference type="EMBL" id="KZC23999.1"/>
    </source>
</evidence>
<reference evidence="1 2" key="1">
    <citation type="journal article" date="2016" name="MBio">
        <title>Lateral Gene Transfer in a Heavy Metal-Contaminated-Groundwater Microbial Community.</title>
        <authorList>
            <person name="Hemme C.L."/>
            <person name="Green S.J."/>
            <person name="Rishishwar L."/>
            <person name="Prakash O."/>
            <person name="Pettenato A."/>
            <person name="Chakraborty R."/>
            <person name="Deutschbauer A.M."/>
            <person name="Van Nostrand J.D."/>
            <person name="Wu L."/>
            <person name="He Z."/>
            <person name="Jordan I.K."/>
            <person name="Hazen T.C."/>
            <person name="Arkin A.P."/>
            <person name="Kostka J.E."/>
            <person name="Zhou J."/>
        </authorList>
    </citation>
    <scope>NUCLEOTIDE SEQUENCE [LARGE SCALE GENOMIC DNA]</scope>
    <source>
        <strain evidence="1 2">FW104-T7</strain>
    </source>
</reference>
<evidence type="ECO:0000313" key="2">
    <source>
        <dbReference type="Proteomes" id="UP000076131"/>
    </source>
</evidence>
<keyword evidence="2" id="KW-1185">Reference proteome</keyword>
<dbReference type="AlphaFoldDB" id="A0A154QIJ9"/>